<dbReference type="InterPro" id="IPR058033">
    <property type="entry name" value="ARM_TBCD_2nd"/>
</dbReference>
<dbReference type="GO" id="GO:0005096">
    <property type="term" value="F:GTPase activator activity"/>
    <property type="evidence" value="ECO:0007669"/>
    <property type="project" value="InterPro"/>
</dbReference>
<dbReference type="GO" id="GO:0016328">
    <property type="term" value="C:lateral plasma membrane"/>
    <property type="evidence" value="ECO:0007669"/>
    <property type="project" value="TreeGrafter"/>
</dbReference>
<feature type="region of interest" description="Disordered" evidence="1">
    <location>
        <begin position="1089"/>
        <end position="1121"/>
    </location>
</feature>
<feature type="region of interest" description="Disordered" evidence="1">
    <location>
        <begin position="1013"/>
        <end position="1039"/>
    </location>
</feature>
<feature type="compositionally biased region" description="Polar residues" evidence="1">
    <location>
        <begin position="163"/>
        <end position="176"/>
    </location>
</feature>
<evidence type="ECO:0000313" key="3">
    <source>
        <dbReference type="EMBL" id="KAG8507546.1"/>
    </source>
</evidence>
<comment type="caution">
    <text evidence="3">The sequence shown here is derived from an EMBL/GenBank/DDBJ whole genome shotgun (WGS) entry which is preliminary data.</text>
</comment>
<dbReference type="GO" id="GO:0070830">
    <property type="term" value="P:bicellular tight junction assembly"/>
    <property type="evidence" value="ECO:0007669"/>
    <property type="project" value="TreeGrafter"/>
</dbReference>
<feature type="region of interest" description="Disordered" evidence="1">
    <location>
        <begin position="361"/>
        <end position="426"/>
    </location>
</feature>
<keyword evidence="4" id="KW-1185">Reference proteome</keyword>
<evidence type="ECO:0000259" key="2">
    <source>
        <dbReference type="Pfam" id="PF25767"/>
    </source>
</evidence>
<feature type="compositionally biased region" description="Low complexity" evidence="1">
    <location>
        <begin position="497"/>
        <end position="509"/>
    </location>
</feature>
<feature type="region of interest" description="Disordered" evidence="1">
    <location>
        <begin position="482"/>
        <end position="528"/>
    </location>
</feature>
<feature type="region of interest" description="Disordered" evidence="1">
    <location>
        <begin position="913"/>
        <end position="942"/>
    </location>
</feature>
<organism evidence="3 4">
    <name type="scientific">Galemys pyrenaicus</name>
    <name type="common">Iberian desman</name>
    <name type="synonym">Pyrenean desman</name>
    <dbReference type="NCBI Taxonomy" id="202257"/>
    <lineage>
        <taxon>Eukaryota</taxon>
        <taxon>Metazoa</taxon>
        <taxon>Chordata</taxon>
        <taxon>Craniata</taxon>
        <taxon>Vertebrata</taxon>
        <taxon>Euteleostomi</taxon>
        <taxon>Mammalia</taxon>
        <taxon>Eutheria</taxon>
        <taxon>Laurasiatheria</taxon>
        <taxon>Eulipotyphla</taxon>
        <taxon>Talpidae</taxon>
        <taxon>Galemys</taxon>
    </lineage>
</organism>
<name>A0A8J6DGT0_GALPY</name>
<feature type="compositionally biased region" description="Basic and acidic residues" evidence="1">
    <location>
        <begin position="94"/>
        <end position="108"/>
    </location>
</feature>
<dbReference type="OrthoDB" id="10253476at2759"/>
<feature type="compositionally biased region" description="Low complexity" evidence="1">
    <location>
        <begin position="111"/>
        <end position="122"/>
    </location>
</feature>
<protein>
    <submittedName>
        <fullName evidence="3">Tubulin-specific chaperone D</fullName>
    </submittedName>
</protein>
<dbReference type="GO" id="GO:0034333">
    <property type="term" value="P:adherens junction assembly"/>
    <property type="evidence" value="ECO:0007669"/>
    <property type="project" value="TreeGrafter"/>
</dbReference>
<feature type="region of interest" description="Disordered" evidence="1">
    <location>
        <begin position="1158"/>
        <end position="1186"/>
    </location>
</feature>
<feature type="region of interest" description="Disordered" evidence="1">
    <location>
        <begin position="22"/>
        <end position="122"/>
    </location>
</feature>
<dbReference type="EMBL" id="JAGFMF010012102">
    <property type="protein sequence ID" value="KAG8507546.1"/>
    <property type="molecule type" value="Genomic_DNA"/>
</dbReference>
<sequence>MPPAAHLPLRCLGLSPGLLESREQELTSATSRGPAAACPPPGLPLRGEERRREPAGQAAALGTPGTLGLPLDSPAERLPPPPPRNLVGASASFWERRPGREGVRERPAHLPGAGVTAGPGAPEKVEVQGFTWLPLSALTLVWVRQPRGLKRGTALQLPPQRTIGPSSSPLQATQSPPCRPWFLSRLSPSGLQQRAPPAPRSLSGGPPPLELGPGLLLLCLSGLRSGVAGPWGRCCPCPGRLAELAFIGVQIASRTRSRATVEKQADVSPGPGLLPSTAQAGRRAALVPLAGKHRPQLPGLLLPWCPQLLLLSGAGGLDTPAKSSPLDVPGRVRRVPPSSRCEGLLLGLGPAAAQAGHLQSLLPQPEQPGPDPRDRQTLPRDPPPTLQPSELSQGLYQHVGVCGAHPGARGPGTTPREAGSGSAVRVEARPGLRDCCPCRARRGLWEQRDHHLVKDTQAWATRAPLPAASPCPGAACARPRAPVLQPGPDALQRRGHGAATGATASAHEGVSTQVPPPGPAWTPGAGQDGRAGALPAIALCGAAGLRAAARQRRGSGARPSPVAVRLLWRHPWVLGMLSSSGSSGVLGLSACPAAHLDWPGPGVRLETTRLPPGDRHSSRLETAPLQTRVAPRRLPSRSPSHRACITSTFLSALLRRGSGGWPPGLLRTGCAPHSCGLAGLLHPSAPVAPHVSVALGRCAPRGHRPEGGFLRAAVAPAIVRGPAGRCPVAGAGASPSSAAQRVGSCVWPGPVRTPSPPAAATARSWAPGQLPRPCLPGPGCRPALPFPGTLFLLFRLTAETASFPARRGRGLCVARGALGGGTHASLLCTVVPVILKALTYDEKRGAGSVGANVRDAACYVCWAFARAYEPRELEPFVAAISRWAACGAAGRVLAAASGVPAWLGVRAAAGDQATPQLGRRADQSPDIHRPSTQGTDVGSVGTPPVLAEGLGCGCPSSLQPVSAADPGQARGLACSLRILISTRTSKRPTEPEDPRPAREIKRFRQQRVCLRLPCPPGRAARPTGPSNARAWEGQQDDGRGRAQVTFSSLRSALVIAALFDRNVNCRRAASVSPGGTSPGVGRGRLRPARGHLGLPGGPGVRPQPRWGRGAGRVPGGPARASWRRLPAVPDCADAGALTGLVCTARAAQAAFQENVGRQHGARAGPGQPSRCHVPSCPPGTGRPRLRDMGCRKPHVYGHGHTHVQRRTRTHMLTRTDVHCCWAVPGGCAVRREAWDHGAPGQLGAAAGCRGHRRGLWARGRRVRAAVTERGVAGAGPAPLGAGGPSPTPVLQGTFPHGIDILTAADYFAVGSISNCFLVISTSIAGFAEYTRPMIDHLLDMKVGHWDG</sequence>
<dbReference type="GO" id="GO:0048487">
    <property type="term" value="F:beta-tubulin binding"/>
    <property type="evidence" value="ECO:0007669"/>
    <property type="project" value="InterPro"/>
</dbReference>
<gene>
    <name evidence="3" type="ORF">J0S82_013248</name>
</gene>
<accession>A0A8J6DGT0</accession>
<dbReference type="GO" id="GO:0007023">
    <property type="term" value="P:post-chaperonin tubulin folding pathway"/>
    <property type="evidence" value="ECO:0007669"/>
    <property type="project" value="InterPro"/>
</dbReference>
<dbReference type="Proteomes" id="UP000700334">
    <property type="component" value="Unassembled WGS sequence"/>
</dbReference>
<dbReference type="PANTHER" id="PTHR12658:SF0">
    <property type="entry name" value="TUBULIN-SPECIFIC CHAPERONE D"/>
    <property type="match status" value="1"/>
</dbReference>
<dbReference type="InterPro" id="IPR033162">
    <property type="entry name" value="TBCD"/>
</dbReference>
<dbReference type="GO" id="GO:0007021">
    <property type="term" value="P:tubulin complex assembly"/>
    <property type="evidence" value="ECO:0007669"/>
    <property type="project" value="InterPro"/>
</dbReference>
<feature type="region of interest" description="Disordered" evidence="1">
    <location>
        <begin position="153"/>
        <end position="176"/>
    </location>
</feature>
<evidence type="ECO:0000256" key="1">
    <source>
        <dbReference type="SAM" id="MobiDB-lite"/>
    </source>
</evidence>
<feature type="compositionally biased region" description="Low complexity" evidence="1">
    <location>
        <begin position="55"/>
        <end position="71"/>
    </location>
</feature>
<dbReference type="Pfam" id="PF25767">
    <property type="entry name" value="ARM_TBCD_2nd"/>
    <property type="match status" value="1"/>
</dbReference>
<feature type="domain" description="Tubulin-folding cofactor D ARM repeats" evidence="2">
    <location>
        <begin position="804"/>
        <end position="882"/>
    </location>
</feature>
<feature type="compositionally biased region" description="Basic and acidic residues" evidence="1">
    <location>
        <begin position="919"/>
        <end position="929"/>
    </location>
</feature>
<evidence type="ECO:0000313" key="4">
    <source>
        <dbReference type="Proteomes" id="UP000700334"/>
    </source>
</evidence>
<proteinExistence type="predicted"/>
<reference evidence="3" key="1">
    <citation type="journal article" date="2021" name="Evol. Appl.">
        <title>The genome of the Pyrenean desman and the effects of bottlenecks and inbreeding on the genomic landscape of an endangered species.</title>
        <authorList>
            <person name="Escoda L."/>
            <person name="Castresana J."/>
        </authorList>
    </citation>
    <scope>NUCLEOTIDE SEQUENCE</scope>
    <source>
        <strain evidence="3">IBE-C5619</strain>
    </source>
</reference>
<dbReference type="GO" id="GO:0000226">
    <property type="term" value="P:microtubule cytoskeleton organization"/>
    <property type="evidence" value="ECO:0007669"/>
    <property type="project" value="TreeGrafter"/>
</dbReference>
<dbReference type="PANTHER" id="PTHR12658">
    <property type="entry name" value="BETA-TUBULIN COFACTOR D"/>
    <property type="match status" value="1"/>
</dbReference>